<protein>
    <recommendedName>
        <fullName evidence="4">glucan endo-1,3-beta-D-glucosidase</fullName>
        <ecNumber evidence="4">3.2.1.39</ecNumber>
    </recommendedName>
</protein>
<dbReference type="Gene3D" id="3.20.20.80">
    <property type="entry name" value="Glycosidases"/>
    <property type="match status" value="1"/>
</dbReference>
<evidence type="ECO:0000256" key="7">
    <source>
        <dbReference type="ARBA" id="ARBA00022729"/>
    </source>
</evidence>
<dbReference type="GO" id="GO:0005975">
    <property type="term" value="P:carbohydrate metabolic process"/>
    <property type="evidence" value="ECO:0007669"/>
    <property type="project" value="InterPro"/>
</dbReference>
<dbReference type="GO" id="GO:0006952">
    <property type="term" value="P:defense response"/>
    <property type="evidence" value="ECO:0007669"/>
    <property type="project" value="UniProtKB-KW"/>
</dbReference>
<dbReference type="AlphaFoldDB" id="V4LBR0"/>
<evidence type="ECO:0000256" key="10">
    <source>
        <dbReference type="ARBA" id="ARBA00023136"/>
    </source>
</evidence>
<keyword evidence="8 16" id="KW-0378">Hydrolase</keyword>
<dbReference type="PANTHER" id="PTHR32227">
    <property type="entry name" value="GLUCAN ENDO-1,3-BETA-GLUCOSIDASE BG1-RELATED-RELATED"/>
    <property type="match status" value="1"/>
</dbReference>
<dbReference type="FunFam" id="1.20.58.1040:FF:000002">
    <property type="entry name" value="Glucan endo-1,3-beta-glucosidase 8"/>
    <property type="match status" value="1"/>
</dbReference>
<organism evidence="19 20">
    <name type="scientific">Eutrema salsugineum</name>
    <name type="common">Saltwater cress</name>
    <name type="synonym">Sisymbrium salsugineum</name>
    <dbReference type="NCBI Taxonomy" id="72664"/>
    <lineage>
        <taxon>Eukaryota</taxon>
        <taxon>Viridiplantae</taxon>
        <taxon>Streptophyta</taxon>
        <taxon>Embryophyta</taxon>
        <taxon>Tracheophyta</taxon>
        <taxon>Spermatophyta</taxon>
        <taxon>Magnoliopsida</taxon>
        <taxon>eudicotyledons</taxon>
        <taxon>Gunneridae</taxon>
        <taxon>Pentapetalae</taxon>
        <taxon>rosids</taxon>
        <taxon>malvids</taxon>
        <taxon>Brassicales</taxon>
        <taxon>Brassicaceae</taxon>
        <taxon>Eutremeae</taxon>
        <taxon>Eutrema</taxon>
    </lineage>
</organism>
<comment type="subcellular location">
    <subcellularLocation>
        <location evidence="2">Cell membrane</location>
        <topology evidence="2">Lipid-anchor</topology>
        <topology evidence="2">GPI-anchor</topology>
    </subcellularLocation>
</comment>
<dbReference type="STRING" id="72664.V4LBR0"/>
<feature type="domain" description="X8" evidence="18">
    <location>
        <begin position="426"/>
        <end position="509"/>
    </location>
</feature>
<evidence type="ECO:0000313" key="19">
    <source>
        <dbReference type="EMBL" id="ESQ37203.1"/>
    </source>
</evidence>
<keyword evidence="9" id="KW-0611">Plant defense</keyword>
<proteinExistence type="inferred from homology"/>
<keyword evidence="7" id="KW-0732">Signal</keyword>
<evidence type="ECO:0000256" key="13">
    <source>
        <dbReference type="ARBA" id="ARBA00023288"/>
    </source>
</evidence>
<keyword evidence="14 16" id="KW-0326">Glycosidase</keyword>
<dbReference type="GO" id="GO:0042973">
    <property type="term" value="F:glucan endo-1,3-beta-D-glucosidase activity"/>
    <property type="evidence" value="ECO:0007669"/>
    <property type="project" value="UniProtKB-EC"/>
</dbReference>
<dbReference type="InterPro" id="IPR000490">
    <property type="entry name" value="Glyco_hydro_17"/>
</dbReference>
<dbReference type="InterPro" id="IPR017853">
    <property type="entry name" value="GH"/>
</dbReference>
<evidence type="ECO:0000256" key="2">
    <source>
        <dbReference type="ARBA" id="ARBA00004609"/>
    </source>
</evidence>
<keyword evidence="13" id="KW-0449">Lipoprotein</keyword>
<dbReference type="SMART" id="SM00768">
    <property type="entry name" value="X8"/>
    <property type="match status" value="1"/>
</dbReference>
<sequence length="545" mass="60774">MALSHAVSASLTEPRTKSQIQSPFIFVLMLKPLKPQNGKRKDSTKNKQEKKKMAESRNNFFPHQILCLFLVSQVSIVSSNSSSVGVNWGTMASHQLPPQNVVKMLKDNGFTKLKLFEADQNILDALIGSEIEVMIGIPNRLLKEVAQDPDVAASWVEENVTAYYYHGGVNIKYIAVGNEPFLQTYNGTYVEFTLPALVNIQRALEEADLKTVKVTVPFNADIYFSPESNPVPSAGDFRPELRDATIEIINFLYTHDSPFTVNIYPFLSLYGNAYFPLDFAFFDGTNKPLRDGDLVYTNVFDANLDTLVCAMERYSFLGMKIIVGEVGWPTDGDKNANSKSAKRFNQGMVKHAMSGNGTPARKGVIMDVYLFSLVDEDAKSIAPGTFERHWGIFGFDGRPKYELDLSGQGKDYPLVPVEDVKYLPKTWCVLDPNAFNLDDLADNVDYACSLSDCTSLGYGSSCNHLTNIGNASYAFNMYYQMHDQNTWECDFLGLGLITDEDPSDELCEFPVMIDTGNSPRLQHKSLRMLTRVAATVLVVLVLSLL</sequence>
<accession>V4LBR0</accession>
<keyword evidence="6" id="KW-0336">GPI-anchor</keyword>
<dbReference type="InterPro" id="IPR012946">
    <property type="entry name" value="X8"/>
</dbReference>
<dbReference type="KEGG" id="eus:EUTSA_v10002822mg"/>
<evidence type="ECO:0000259" key="18">
    <source>
        <dbReference type="SMART" id="SM00768"/>
    </source>
</evidence>
<dbReference type="GO" id="GO:0098552">
    <property type="term" value="C:side of membrane"/>
    <property type="evidence" value="ECO:0007669"/>
    <property type="project" value="UniProtKB-KW"/>
</dbReference>
<evidence type="ECO:0000256" key="14">
    <source>
        <dbReference type="ARBA" id="ARBA00023295"/>
    </source>
</evidence>
<feature type="region of interest" description="Disordered" evidence="17">
    <location>
        <begin position="35"/>
        <end position="54"/>
    </location>
</feature>
<evidence type="ECO:0000256" key="15">
    <source>
        <dbReference type="RuleBase" id="RU004335"/>
    </source>
</evidence>
<keyword evidence="12" id="KW-0325">Glycoprotein</keyword>
<evidence type="ECO:0000256" key="9">
    <source>
        <dbReference type="ARBA" id="ARBA00022821"/>
    </source>
</evidence>
<dbReference type="Pfam" id="PF07983">
    <property type="entry name" value="X8"/>
    <property type="match status" value="1"/>
</dbReference>
<dbReference type="Pfam" id="PF00332">
    <property type="entry name" value="Glyco_hydro_17"/>
    <property type="match status" value="1"/>
</dbReference>
<feature type="compositionally biased region" description="Basic and acidic residues" evidence="17">
    <location>
        <begin position="39"/>
        <end position="54"/>
    </location>
</feature>
<evidence type="ECO:0000256" key="4">
    <source>
        <dbReference type="ARBA" id="ARBA00012780"/>
    </source>
</evidence>
<evidence type="ECO:0000256" key="6">
    <source>
        <dbReference type="ARBA" id="ARBA00022622"/>
    </source>
</evidence>
<reference evidence="19 20" key="1">
    <citation type="journal article" date="2013" name="Front. Plant Sci.">
        <title>The Reference Genome of the Halophytic Plant Eutrema salsugineum.</title>
        <authorList>
            <person name="Yang R."/>
            <person name="Jarvis D.E."/>
            <person name="Chen H."/>
            <person name="Beilstein M.A."/>
            <person name="Grimwood J."/>
            <person name="Jenkins J."/>
            <person name="Shu S."/>
            <person name="Prochnik S."/>
            <person name="Xin M."/>
            <person name="Ma C."/>
            <person name="Schmutz J."/>
            <person name="Wing R.A."/>
            <person name="Mitchell-Olds T."/>
            <person name="Schumaker K.S."/>
            <person name="Wang X."/>
        </authorList>
    </citation>
    <scope>NUCLEOTIDE SEQUENCE [LARGE SCALE GENOMIC DNA]</scope>
</reference>
<dbReference type="FunFam" id="3.20.20.80:FF:000008">
    <property type="entry name" value="Glucan endo-1,3-beta-glucosidase 5"/>
    <property type="match status" value="1"/>
</dbReference>
<evidence type="ECO:0000256" key="8">
    <source>
        <dbReference type="ARBA" id="ARBA00022801"/>
    </source>
</evidence>
<evidence type="ECO:0000256" key="17">
    <source>
        <dbReference type="SAM" id="MobiDB-lite"/>
    </source>
</evidence>
<comment type="similarity">
    <text evidence="3 15">Belongs to the glycosyl hydrolase 17 family.</text>
</comment>
<evidence type="ECO:0000256" key="11">
    <source>
        <dbReference type="ARBA" id="ARBA00023157"/>
    </source>
</evidence>
<gene>
    <name evidence="19" type="ORF">EUTSA_v10002822mg</name>
</gene>
<evidence type="ECO:0000313" key="20">
    <source>
        <dbReference type="Proteomes" id="UP000030689"/>
    </source>
</evidence>
<dbReference type="Gene3D" id="1.20.58.1040">
    <property type="match status" value="1"/>
</dbReference>
<dbReference type="PROSITE" id="PS00587">
    <property type="entry name" value="GLYCOSYL_HYDROL_F17"/>
    <property type="match status" value="1"/>
</dbReference>
<keyword evidence="20" id="KW-1185">Reference proteome</keyword>
<dbReference type="Gramene" id="ESQ37203">
    <property type="protein sequence ID" value="ESQ37203"/>
    <property type="gene ID" value="EUTSA_v10002822mg"/>
</dbReference>
<dbReference type="OMA" id="FPIMIAY"/>
<evidence type="ECO:0000256" key="1">
    <source>
        <dbReference type="ARBA" id="ARBA00000382"/>
    </source>
</evidence>
<dbReference type="eggNOG" id="ENOG502QV8H">
    <property type="taxonomic scope" value="Eukaryota"/>
</dbReference>
<evidence type="ECO:0000256" key="5">
    <source>
        <dbReference type="ARBA" id="ARBA00022475"/>
    </source>
</evidence>
<name>V4LBR0_EUTSA</name>
<dbReference type="InterPro" id="IPR044965">
    <property type="entry name" value="Glyco_hydro_17_plant"/>
</dbReference>
<evidence type="ECO:0000256" key="16">
    <source>
        <dbReference type="RuleBase" id="RU004336"/>
    </source>
</evidence>
<dbReference type="OrthoDB" id="408788at2759"/>
<keyword evidence="5" id="KW-1003">Cell membrane</keyword>
<keyword evidence="10" id="KW-0472">Membrane</keyword>
<dbReference type="EMBL" id="KI517609">
    <property type="protein sequence ID" value="ESQ37203.1"/>
    <property type="molecule type" value="Genomic_DNA"/>
</dbReference>
<comment type="catalytic activity">
    <reaction evidence="1">
        <text>Hydrolysis of (1-&gt;3)-beta-D-glucosidic linkages in (1-&gt;3)-beta-D-glucans.</text>
        <dbReference type="EC" id="3.2.1.39"/>
    </reaction>
</comment>
<dbReference type="SUPFAM" id="SSF51445">
    <property type="entry name" value="(Trans)glycosidases"/>
    <property type="match status" value="1"/>
</dbReference>
<dbReference type="EC" id="3.2.1.39" evidence="4"/>
<keyword evidence="11" id="KW-1015">Disulfide bond</keyword>
<dbReference type="Proteomes" id="UP000030689">
    <property type="component" value="Unassembled WGS sequence"/>
</dbReference>
<evidence type="ECO:0000256" key="3">
    <source>
        <dbReference type="ARBA" id="ARBA00008773"/>
    </source>
</evidence>
<evidence type="ECO:0000256" key="12">
    <source>
        <dbReference type="ARBA" id="ARBA00023180"/>
    </source>
</evidence>
<dbReference type="GO" id="GO:0005886">
    <property type="term" value="C:plasma membrane"/>
    <property type="evidence" value="ECO:0007669"/>
    <property type="project" value="UniProtKB-SubCell"/>
</dbReference>